<comment type="caution">
    <text evidence="4">The sequence shown here is derived from an EMBL/GenBank/DDBJ whole genome shotgun (WGS) entry which is preliminary data.</text>
</comment>
<name>A0ABQ5V6B5_9PROT</name>
<evidence type="ECO:0000313" key="4">
    <source>
        <dbReference type="EMBL" id="GLQ23088.1"/>
    </source>
</evidence>
<reference evidence="4" key="1">
    <citation type="journal article" date="2014" name="Int. J. Syst. Evol. Microbiol.">
        <title>Complete genome of a new Firmicutes species belonging to the dominant human colonic microbiota ('Ruminococcus bicirculans') reveals two chromosomes and a selective capacity to utilize plant glucans.</title>
        <authorList>
            <consortium name="NISC Comparative Sequencing Program"/>
            <person name="Wegmann U."/>
            <person name="Louis P."/>
            <person name="Goesmann A."/>
            <person name="Henrissat B."/>
            <person name="Duncan S.H."/>
            <person name="Flint H.J."/>
        </authorList>
    </citation>
    <scope>NUCLEOTIDE SEQUENCE</scope>
    <source>
        <strain evidence="4">NBRC 108219</strain>
    </source>
</reference>
<sequence>MGKAVNKESQMDAPIYEDVLTAANRLEGYAVKTPLLHAAEIDAIAGAEIHFKAECLQHVGAFKYRGARNRLAAMNEAERARGVVAFSSGNHAQGVARAAKELGIDAIIVMPSDAPAIKVAGVERDGATIISYDRMTESREEIAAQIARRDGRTVVPSYDDPYIIAGQGTVGLEIARSGLDFDALITCIGGGGLCAGISLAMGAESPDTHIFGAEPVDYNDHQLSLHAGERIGLKNPPPTLCDAIMTPIPGKITWPINSKSLTDVFDVSDADCLYAMKLAKQYLDVTLEPGGAAAMAAVVTGRLPKGYERIAVILSGGNVDPEIMARALDL</sequence>
<comment type="cofactor">
    <cofactor evidence="1">
        <name>pyridoxal 5'-phosphate</name>
        <dbReference type="ChEBI" id="CHEBI:597326"/>
    </cofactor>
</comment>
<dbReference type="Proteomes" id="UP001161391">
    <property type="component" value="Unassembled WGS sequence"/>
</dbReference>
<evidence type="ECO:0000259" key="3">
    <source>
        <dbReference type="Pfam" id="PF00291"/>
    </source>
</evidence>
<dbReference type="InterPro" id="IPR036052">
    <property type="entry name" value="TrpB-like_PALP_sf"/>
</dbReference>
<gene>
    <name evidence="4" type="ORF">GCM10007853_09620</name>
</gene>
<proteinExistence type="predicted"/>
<keyword evidence="2" id="KW-0663">Pyridoxal phosphate</keyword>
<dbReference type="SUPFAM" id="SSF53686">
    <property type="entry name" value="Tryptophan synthase beta subunit-like PLP-dependent enzymes"/>
    <property type="match status" value="1"/>
</dbReference>
<evidence type="ECO:0000256" key="2">
    <source>
        <dbReference type="ARBA" id="ARBA00022898"/>
    </source>
</evidence>
<dbReference type="Pfam" id="PF00291">
    <property type="entry name" value="PALP"/>
    <property type="match status" value="1"/>
</dbReference>
<feature type="domain" description="Tryptophan synthase beta chain-like PALP" evidence="3">
    <location>
        <begin position="31"/>
        <end position="316"/>
    </location>
</feature>
<organism evidence="4 5">
    <name type="scientific">Algimonas ampicilliniresistens</name>
    <dbReference type="NCBI Taxonomy" id="1298735"/>
    <lineage>
        <taxon>Bacteria</taxon>
        <taxon>Pseudomonadati</taxon>
        <taxon>Pseudomonadota</taxon>
        <taxon>Alphaproteobacteria</taxon>
        <taxon>Maricaulales</taxon>
        <taxon>Robiginitomaculaceae</taxon>
        <taxon>Algimonas</taxon>
    </lineage>
</organism>
<evidence type="ECO:0000313" key="5">
    <source>
        <dbReference type="Proteomes" id="UP001161391"/>
    </source>
</evidence>
<dbReference type="Gene3D" id="3.40.50.1100">
    <property type="match status" value="2"/>
</dbReference>
<dbReference type="EMBL" id="BSNK01000001">
    <property type="protein sequence ID" value="GLQ23088.1"/>
    <property type="molecule type" value="Genomic_DNA"/>
</dbReference>
<reference evidence="4" key="2">
    <citation type="submission" date="2023-01" db="EMBL/GenBank/DDBJ databases">
        <title>Draft genome sequence of Algimonas ampicilliniresistens strain NBRC 108219.</title>
        <authorList>
            <person name="Sun Q."/>
            <person name="Mori K."/>
        </authorList>
    </citation>
    <scope>NUCLEOTIDE SEQUENCE</scope>
    <source>
        <strain evidence="4">NBRC 108219</strain>
    </source>
</reference>
<dbReference type="PANTHER" id="PTHR43050">
    <property type="entry name" value="SERINE / THREONINE RACEMASE FAMILY MEMBER"/>
    <property type="match status" value="1"/>
</dbReference>
<dbReference type="PANTHER" id="PTHR43050:SF1">
    <property type="entry name" value="SERINE RACEMASE"/>
    <property type="match status" value="1"/>
</dbReference>
<keyword evidence="5" id="KW-1185">Reference proteome</keyword>
<dbReference type="InterPro" id="IPR001926">
    <property type="entry name" value="TrpB-like_PALP"/>
</dbReference>
<protein>
    <submittedName>
        <fullName evidence="4">Serine/threonine dehydratase</fullName>
    </submittedName>
</protein>
<evidence type="ECO:0000256" key="1">
    <source>
        <dbReference type="ARBA" id="ARBA00001933"/>
    </source>
</evidence>
<accession>A0ABQ5V6B5</accession>
<dbReference type="CDD" id="cd01562">
    <property type="entry name" value="Thr-dehyd"/>
    <property type="match status" value="1"/>
</dbReference>